<reference evidence="1 2" key="1">
    <citation type="journal article" date="2023" name="Science">
        <title>Complex scaffold remodeling in plant triterpene biosynthesis.</title>
        <authorList>
            <person name="De La Pena R."/>
            <person name="Hodgson H."/>
            <person name="Liu J.C."/>
            <person name="Stephenson M.J."/>
            <person name="Martin A.C."/>
            <person name="Owen C."/>
            <person name="Harkess A."/>
            <person name="Leebens-Mack J."/>
            <person name="Jimenez L.E."/>
            <person name="Osbourn A."/>
            <person name="Sattely E.S."/>
        </authorList>
    </citation>
    <scope>NUCLEOTIDE SEQUENCE [LARGE SCALE GENOMIC DNA]</scope>
    <source>
        <strain evidence="2">cv. JPN11</strain>
        <tissue evidence="1">Leaf</tissue>
    </source>
</reference>
<gene>
    <name evidence="1" type="ORF">OWV82_015621</name>
</gene>
<protein>
    <submittedName>
        <fullName evidence="1">Down syndrome critical region protein 3 like</fullName>
    </submittedName>
</protein>
<organism evidence="1 2">
    <name type="scientific">Melia azedarach</name>
    <name type="common">Chinaberry tree</name>
    <dbReference type="NCBI Taxonomy" id="155640"/>
    <lineage>
        <taxon>Eukaryota</taxon>
        <taxon>Viridiplantae</taxon>
        <taxon>Streptophyta</taxon>
        <taxon>Embryophyta</taxon>
        <taxon>Tracheophyta</taxon>
        <taxon>Spermatophyta</taxon>
        <taxon>Magnoliopsida</taxon>
        <taxon>eudicotyledons</taxon>
        <taxon>Gunneridae</taxon>
        <taxon>Pentapetalae</taxon>
        <taxon>rosids</taxon>
        <taxon>malvids</taxon>
        <taxon>Sapindales</taxon>
        <taxon>Meliaceae</taxon>
        <taxon>Melia</taxon>
    </lineage>
</organism>
<sequence>MSTVELKLSRSNRIYRPSELLQGKIIIKSSSSISHYGIHLTVNGSANLQVRGGSAGVIESLYGVIKPIKIVKKSIEIRASGKIGSGTTEIPFAVTLRQPGEDNLERCYETFHGANISIQYMATVDIMRGYLHKSLSATVEFIVETDKADCLEQPVSPEMVIFYITQDTQRHPLLPELKSGGFKVTGKVSTQCSLLSPISGELTVEASAVPIRSIDIHLLRVESILSGEKIVTETSLIQTTQIADGDVCRNMTLPIYVILPRLLTCPTVLAGPFSIEFKISIVITFQSELSKLHTKSDPTTPRLWLAMETLPLELVRTN</sequence>
<keyword evidence="2" id="KW-1185">Reference proteome</keyword>
<accession>A0ACC1XPX4</accession>
<comment type="caution">
    <text evidence="1">The sequence shown here is derived from an EMBL/GenBank/DDBJ whole genome shotgun (WGS) entry which is preliminary data.</text>
</comment>
<dbReference type="Proteomes" id="UP001164539">
    <property type="component" value="Chromosome 8"/>
</dbReference>
<dbReference type="EMBL" id="CM051401">
    <property type="protein sequence ID" value="KAJ4713544.1"/>
    <property type="molecule type" value="Genomic_DNA"/>
</dbReference>
<evidence type="ECO:0000313" key="2">
    <source>
        <dbReference type="Proteomes" id="UP001164539"/>
    </source>
</evidence>
<evidence type="ECO:0000313" key="1">
    <source>
        <dbReference type="EMBL" id="KAJ4713544.1"/>
    </source>
</evidence>
<proteinExistence type="predicted"/>
<name>A0ACC1XPX4_MELAZ</name>